<feature type="transmembrane region" description="Helical" evidence="1">
    <location>
        <begin position="206"/>
        <end position="225"/>
    </location>
</feature>
<feature type="transmembrane region" description="Helical" evidence="1">
    <location>
        <begin position="145"/>
        <end position="162"/>
    </location>
</feature>
<feature type="transmembrane region" description="Helical" evidence="1">
    <location>
        <begin position="169"/>
        <end position="186"/>
    </location>
</feature>
<dbReference type="InterPro" id="IPR004711">
    <property type="entry name" value="Benzoate_Transporter"/>
</dbReference>
<dbReference type="NCBIfam" id="TIGR00843">
    <property type="entry name" value="benE"/>
    <property type="match status" value="1"/>
</dbReference>
<feature type="transmembrane region" description="Helical" evidence="1">
    <location>
        <begin position="246"/>
        <end position="271"/>
    </location>
</feature>
<evidence type="ECO:0000313" key="3">
    <source>
        <dbReference type="Proteomes" id="UP001221189"/>
    </source>
</evidence>
<evidence type="ECO:0000313" key="2">
    <source>
        <dbReference type="EMBL" id="MDC8772449.1"/>
    </source>
</evidence>
<dbReference type="PANTHER" id="PTHR30199">
    <property type="entry name" value="MFS FAMILY TRANSPORTER, PREDICTED SUBSTRATE BENZOATE"/>
    <property type="match status" value="1"/>
</dbReference>
<feature type="transmembrane region" description="Helical" evidence="1">
    <location>
        <begin position="71"/>
        <end position="89"/>
    </location>
</feature>
<protein>
    <submittedName>
        <fullName evidence="2">Benzoate/H(+) symporter BenE family transporter</fullName>
    </submittedName>
</protein>
<feature type="transmembrane region" description="Helical" evidence="1">
    <location>
        <begin position="320"/>
        <end position="341"/>
    </location>
</feature>
<keyword evidence="1" id="KW-0472">Membrane</keyword>
<keyword evidence="1" id="KW-0812">Transmembrane</keyword>
<gene>
    <name evidence="2" type="ORF">PRZ03_12775</name>
</gene>
<feature type="transmembrane region" description="Helical" evidence="1">
    <location>
        <begin position="47"/>
        <end position="66"/>
    </location>
</feature>
<sequence length="388" mass="39497">MQRCLNDLSVSSMVAGFVAVLVGFTSSVAIIFQAAQALGATAAQTSSWIWALGLGMGVTSLGLSYWTRQPILTAWSTPGAALIAATAGVSMPEAIGAFLLSSGLILLFGLTGWFERLMDRIPLAVAAALLAGVLARFGLDAVLAVKSAPTLVLLMAGAYLLGKRCWPRYAVPGVLLAGMALALGQGRVQMAAVDWAWVQPVWTAPSFSFAAVMGVAIPLFLVTMASQNLPGVAVQRAAGYRTPVSATLAVTGFTGLLLAPFGGFAFNLAAITAAICNGPEAHADPARRYTAAMSAGLVYIAVGLAGGAVVGLLVAFPRELVAAVAGLALISTIAGGLATALKEEKHRDAACLTFLVTLSGLQVAGIGSAFWGAVAGGLALSVHQLRSK</sequence>
<dbReference type="RefSeq" id="WP_273600639.1">
    <property type="nucleotide sequence ID" value="NZ_JAQQXT010000007.1"/>
</dbReference>
<comment type="caution">
    <text evidence="2">The sequence shown here is derived from an EMBL/GenBank/DDBJ whole genome shotgun (WGS) entry which is preliminary data.</text>
</comment>
<feature type="transmembrane region" description="Helical" evidence="1">
    <location>
        <begin position="95"/>
        <end position="114"/>
    </location>
</feature>
<keyword evidence="1" id="KW-1133">Transmembrane helix</keyword>
<dbReference type="Pfam" id="PF03594">
    <property type="entry name" value="BenE"/>
    <property type="match status" value="1"/>
</dbReference>
<proteinExistence type="predicted"/>
<evidence type="ECO:0000256" key="1">
    <source>
        <dbReference type="SAM" id="Phobius"/>
    </source>
</evidence>
<dbReference type="EMBL" id="JAQQXT010000007">
    <property type="protein sequence ID" value="MDC8772449.1"/>
    <property type="molecule type" value="Genomic_DNA"/>
</dbReference>
<feature type="transmembrane region" description="Helical" evidence="1">
    <location>
        <begin position="361"/>
        <end position="382"/>
    </location>
</feature>
<organism evidence="2 3">
    <name type="scientific">Roseateles albus</name>
    <dbReference type="NCBI Taxonomy" id="2987525"/>
    <lineage>
        <taxon>Bacteria</taxon>
        <taxon>Pseudomonadati</taxon>
        <taxon>Pseudomonadota</taxon>
        <taxon>Betaproteobacteria</taxon>
        <taxon>Burkholderiales</taxon>
        <taxon>Sphaerotilaceae</taxon>
        <taxon>Roseateles</taxon>
    </lineage>
</organism>
<dbReference type="Proteomes" id="UP001221189">
    <property type="component" value="Unassembled WGS sequence"/>
</dbReference>
<dbReference type="PANTHER" id="PTHR30199:SF0">
    <property type="entry name" value="INNER MEMBRANE PROTEIN YDCO"/>
    <property type="match status" value="1"/>
</dbReference>
<keyword evidence="3" id="KW-1185">Reference proteome</keyword>
<accession>A0ABT5KEU4</accession>
<name>A0ABT5KEU4_9BURK</name>
<feature type="transmembrane region" description="Helical" evidence="1">
    <location>
        <begin position="291"/>
        <end position="313"/>
    </location>
</feature>
<feature type="transmembrane region" description="Helical" evidence="1">
    <location>
        <begin position="121"/>
        <end position="139"/>
    </location>
</feature>
<reference evidence="2 3" key="1">
    <citation type="submission" date="2022-10" db="EMBL/GenBank/DDBJ databases">
        <title>Paucibacter sp. hw1 Genome sequencing.</title>
        <authorList>
            <person name="Park S."/>
        </authorList>
    </citation>
    <scope>NUCLEOTIDE SEQUENCE [LARGE SCALE GENOMIC DNA]</scope>
    <source>
        <strain evidence="3">hw1</strain>
    </source>
</reference>
<feature type="transmembrane region" description="Helical" evidence="1">
    <location>
        <begin position="12"/>
        <end position="35"/>
    </location>
</feature>